<comment type="similarity">
    <text evidence="2">Belongs to the bacterial solute-binding protein 5 family.</text>
</comment>
<dbReference type="RefSeq" id="WP_307355004.1">
    <property type="nucleotide sequence ID" value="NZ_BAAACJ010000025.1"/>
</dbReference>
<dbReference type="PIRSF" id="PIRSF002741">
    <property type="entry name" value="MppA"/>
    <property type="match status" value="1"/>
</dbReference>
<dbReference type="PROSITE" id="PS01040">
    <property type="entry name" value="SBP_BACTERIAL_5"/>
    <property type="match status" value="1"/>
</dbReference>
<feature type="chain" id="PRO_5046824447" evidence="4">
    <location>
        <begin position="26"/>
        <end position="536"/>
    </location>
</feature>
<protein>
    <submittedName>
        <fullName evidence="6">Peptide/nickel transport system substrate-binding protein</fullName>
    </submittedName>
</protein>
<dbReference type="CDD" id="cd00995">
    <property type="entry name" value="PBP2_NikA_DppA_OppA_like"/>
    <property type="match status" value="1"/>
</dbReference>
<sequence>MKKKFIATLLSMSLVFSLVGCSSKADTTTKTNEIKQEQKTEAKKPTIQDGGTFIFSSDSDPLTLNPLYMGDRSSHMVNNAIFDSLFTEHDGKITYHLAKELKISDDMKTYTVILKDNLKWHDGNKITADDIVFTCNTILNSKGTTGARENFVINDKEVKVSKKDDLTVEFKLPEVYVPFKAALTDFRPIPKHVFEKEKDIAKAEASTSKPIGSGPFKFKEWKKGEMLTLERFDDYYAGKPHMDKVVFRIITDDNSSGLAFQNGEVSATYVSDESYLKYSKDDKFKDYSYPEGMTYYMALNVKNPILSKKEVRQAIAYALNKEEIIKSYSTEELTKKAYSVFPPSTFSYTEDIEKYNHDLDKAKELMKKSGVTKGKLKFLYPSGGGLAKKIALVVQQQLKEIGLDIDLVSLDSKVFYEKIMGKKARDFDLTLNGYVFGDEPSTYSNAFYTNSTFNASQYSNKELDKLFDEGKVEKDSNKRKEIYENIQKTIADDLPIYTIDYPTSKVVTQNNLGGVEEARLVPIYMFEDLSKLYFTK</sequence>
<gene>
    <name evidence="6" type="ORF">QOZ93_000539</name>
</gene>
<name>A0ABU0JRD1_HATLI</name>
<reference evidence="6 7" key="1">
    <citation type="submission" date="2023-07" db="EMBL/GenBank/DDBJ databases">
        <title>Genomic Encyclopedia of Type Strains, Phase IV (KMG-IV): sequencing the most valuable type-strain genomes for metagenomic binning, comparative biology and taxonomic classification.</title>
        <authorList>
            <person name="Goeker M."/>
        </authorList>
    </citation>
    <scope>NUCLEOTIDE SEQUENCE [LARGE SCALE GENOMIC DNA]</scope>
    <source>
        <strain evidence="6 7">DSM 1400</strain>
    </source>
</reference>
<dbReference type="InterPro" id="IPR039424">
    <property type="entry name" value="SBP_5"/>
</dbReference>
<keyword evidence="7" id="KW-1185">Reference proteome</keyword>
<comment type="caution">
    <text evidence="6">The sequence shown here is derived from an EMBL/GenBank/DDBJ whole genome shotgun (WGS) entry which is preliminary data.</text>
</comment>
<dbReference type="Pfam" id="PF00496">
    <property type="entry name" value="SBP_bac_5"/>
    <property type="match status" value="1"/>
</dbReference>
<dbReference type="EMBL" id="JAUSWN010000003">
    <property type="protein sequence ID" value="MDQ0478811.1"/>
    <property type="molecule type" value="Genomic_DNA"/>
</dbReference>
<dbReference type="Gene3D" id="3.10.105.10">
    <property type="entry name" value="Dipeptide-binding Protein, Domain 3"/>
    <property type="match status" value="1"/>
</dbReference>
<dbReference type="Proteomes" id="UP001224418">
    <property type="component" value="Unassembled WGS sequence"/>
</dbReference>
<dbReference type="PANTHER" id="PTHR30290:SF59">
    <property type="entry name" value="OLIGOPEPTIDE ABC TRANSPORTER,SUBSTRATE-BINDING PROTEIN"/>
    <property type="match status" value="1"/>
</dbReference>
<dbReference type="Gene3D" id="3.90.76.10">
    <property type="entry name" value="Dipeptide-binding Protein, Domain 1"/>
    <property type="match status" value="1"/>
</dbReference>
<evidence type="ECO:0000256" key="1">
    <source>
        <dbReference type="ARBA" id="ARBA00004193"/>
    </source>
</evidence>
<dbReference type="PROSITE" id="PS51257">
    <property type="entry name" value="PROKAR_LIPOPROTEIN"/>
    <property type="match status" value="1"/>
</dbReference>
<proteinExistence type="inferred from homology"/>
<feature type="signal peptide" evidence="4">
    <location>
        <begin position="1"/>
        <end position="25"/>
    </location>
</feature>
<evidence type="ECO:0000256" key="4">
    <source>
        <dbReference type="SAM" id="SignalP"/>
    </source>
</evidence>
<evidence type="ECO:0000313" key="7">
    <source>
        <dbReference type="Proteomes" id="UP001224418"/>
    </source>
</evidence>
<dbReference type="InterPro" id="IPR023765">
    <property type="entry name" value="SBP_5_CS"/>
</dbReference>
<evidence type="ECO:0000313" key="6">
    <source>
        <dbReference type="EMBL" id="MDQ0478811.1"/>
    </source>
</evidence>
<keyword evidence="3 4" id="KW-0732">Signal</keyword>
<dbReference type="PANTHER" id="PTHR30290">
    <property type="entry name" value="PERIPLASMIC BINDING COMPONENT OF ABC TRANSPORTER"/>
    <property type="match status" value="1"/>
</dbReference>
<dbReference type="InterPro" id="IPR000914">
    <property type="entry name" value="SBP_5_dom"/>
</dbReference>
<dbReference type="InterPro" id="IPR030678">
    <property type="entry name" value="Peptide/Ni-bd"/>
</dbReference>
<evidence type="ECO:0000259" key="5">
    <source>
        <dbReference type="Pfam" id="PF00496"/>
    </source>
</evidence>
<feature type="domain" description="Solute-binding protein family 5" evidence="5">
    <location>
        <begin position="93"/>
        <end position="453"/>
    </location>
</feature>
<organism evidence="6 7">
    <name type="scientific">Hathewaya limosa</name>
    <name type="common">Clostridium limosum</name>
    <dbReference type="NCBI Taxonomy" id="1536"/>
    <lineage>
        <taxon>Bacteria</taxon>
        <taxon>Bacillati</taxon>
        <taxon>Bacillota</taxon>
        <taxon>Clostridia</taxon>
        <taxon>Eubacteriales</taxon>
        <taxon>Clostridiaceae</taxon>
        <taxon>Hathewaya</taxon>
    </lineage>
</organism>
<accession>A0ABU0JRD1</accession>
<comment type="subcellular location">
    <subcellularLocation>
        <location evidence="1">Cell membrane</location>
        <topology evidence="1">Lipid-anchor</topology>
    </subcellularLocation>
</comment>
<dbReference type="SUPFAM" id="SSF53850">
    <property type="entry name" value="Periplasmic binding protein-like II"/>
    <property type="match status" value="1"/>
</dbReference>
<evidence type="ECO:0000256" key="3">
    <source>
        <dbReference type="ARBA" id="ARBA00022729"/>
    </source>
</evidence>
<dbReference type="Gene3D" id="3.40.190.10">
    <property type="entry name" value="Periplasmic binding protein-like II"/>
    <property type="match status" value="1"/>
</dbReference>
<evidence type="ECO:0000256" key="2">
    <source>
        <dbReference type="ARBA" id="ARBA00005695"/>
    </source>
</evidence>